<proteinExistence type="predicted"/>
<keyword evidence="3" id="KW-1185">Reference proteome</keyword>
<evidence type="ECO:0000313" key="2">
    <source>
        <dbReference type="EMBL" id="KAL3718377.1"/>
    </source>
</evidence>
<dbReference type="EMBL" id="JBJKBG010000010">
    <property type="protein sequence ID" value="KAL3718377.1"/>
    <property type="molecule type" value="Genomic_DNA"/>
</dbReference>
<organism evidence="2 3">
    <name type="scientific">Eucalyptus globulus</name>
    <name type="common">Tasmanian blue gum</name>
    <dbReference type="NCBI Taxonomy" id="34317"/>
    <lineage>
        <taxon>Eukaryota</taxon>
        <taxon>Viridiplantae</taxon>
        <taxon>Streptophyta</taxon>
        <taxon>Embryophyta</taxon>
        <taxon>Tracheophyta</taxon>
        <taxon>Spermatophyta</taxon>
        <taxon>Magnoliopsida</taxon>
        <taxon>eudicotyledons</taxon>
        <taxon>Gunneridae</taxon>
        <taxon>Pentapetalae</taxon>
        <taxon>rosids</taxon>
        <taxon>malvids</taxon>
        <taxon>Myrtales</taxon>
        <taxon>Myrtaceae</taxon>
        <taxon>Myrtoideae</taxon>
        <taxon>Eucalypteae</taxon>
        <taxon>Eucalyptus</taxon>
    </lineage>
</organism>
<feature type="region of interest" description="Disordered" evidence="1">
    <location>
        <begin position="1"/>
        <end position="35"/>
    </location>
</feature>
<accession>A0ABD3IUS0</accession>
<comment type="caution">
    <text evidence="2">The sequence shown here is derived from an EMBL/GenBank/DDBJ whole genome shotgun (WGS) entry which is preliminary data.</text>
</comment>
<gene>
    <name evidence="2" type="ORF">ACJRO7_003503</name>
</gene>
<sequence length="125" mass="13597">MSGGNQLNVRMARRAQKPQRQGEQRQAQHGKARGGLSRMVQATLMQVVWGGDDAVLMQTMSRDGSTARGTNSTAQGWCRWLSIGGKVSSSGSAWQGSQLVVEYNIGMGSSSLLRDQQTRRWGGGW</sequence>
<dbReference type="AlphaFoldDB" id="A0ABD3IUS0"/>
<dbReference type="Proteomes" id="UP001634007">
    <property type="component" value="Unassembled WGS sequence"/>
</dbReference>
<protein>
    <submittedName>
        <fullName evidence="2">Uncharacterized protein</fullName>
    </submittedName>
</protein>
<feature type="compositionally biased region" description="Polar residues" evidence="1">
    <location>
        <begin position="18"/>
        <end position="27"/>
    </location>
</feature>
<evidence type="ECO:0000313" key="3">
    <source>
        <dbReference type="Proteomes" id="UP001634007"/>
    </source>
</evidence>
<name>A0ABD3IUS0_EUCGL</name>
<reference evidence="2 3" key="1">
    <citation type="submission" date="2024-11" db="EMBL/GenBank/DDBJ databases">
        <title>Chromosome-level genome assembly of Eucalyptus globulus Labill. provides insights into its genome evolution.</title>
        <authorList>
            <person name="Li X."/>
        </authorList>
    </citation>
    <scope>NUCLEOTIDE SEQUENCE [LARGE SCALE GENOMIC DNA]</scope>
    <source>
        <strain evidence="2">CL2024</strain>
        <tissue evidence="2">Fresh tender leaves</tissue>
    </source>
</reference>
<evidence type="ECO:0000256" key="1">
    <source>
        <dbReference type="SAM" id="MobiDB-lite"/>
    </source>
</evidence>